<dbReference type="EMBL" id="DTLB01000052">
    <property type="protein sequence ID" value="HFW33244.1"/>
    <property type="molecule type" value="Genomic_DNA"/>
</dbReference>
<comment type="caution">
    <text evidence="1">The sequence shown here is derived from an EMBL/GenBank/DDBJ whole genome shotgun (WGS) entry which is preliminary data.</text>
</comment>
<organism evidence="1">
    <name type="scientific">Archaeoglobus fulgidus</name>
    <dbReference type="NCBI Taxonomy" id="2234"/>
    <lineage>
        <taxon>Archaea</taxon>
        <taxon>Methanobacteriati</taxon>
        <taxon>Methanobacteriota</taxon>
        <taxon>Archaeoglobi</taxon>
        <taxon>Archaeoglobales</taxon>
        <taxon>Archaeoglobaceae</taxon>
        <taxon>Archaeoglobus</taxon>
    </lineage>
</organism>
<accession>A0A7C3RCU1</accession>
<proteinExistence type="predicted"/>
<dbReference type="AlphaFoldDB" id="A0A7C3RCU1"/>
<reference evidence="1" key="1">
    <citation type="journal article" date="2020" name="mSystems">
        <title>Genome- and Community-Level Interaction Insights into Carbon Utilization and Element Cycling Functions of Hydrothermarchaeota in Hydrothermal Sediment.</title>
        <authorList>
            <person name="Zhou Z."/>
            <person name="Liu Y."/>
            <person name="Xu W."/>
            <person name="Pan J."/>
            <person name="Luo Z.H."/>
            <person name="Li M."/>
        </authorList>
    </citation>
    <scope>NUCLEOTIDE SEQUENCE [LARGE SCALE GENOMIC DNA]</scope>
    <source>
        <strain evidence="1">SpSt-87</strain>
    </source>
</reference>
<evidence type="ECO:0000313" key="1">
    <source>
        <dbReference type="EMBL" id="HFW33244.1"/>
    </source>
</evidence>
<gene>
    <name evidence="1" type="ORF">ENW66_09925</name>
</gene>
<name>A0A7C3RCU1_ARCFL</name>
<sequence>MQKHLLVKKDKTTYLCVEIEERGKTRKILLARVHGWRAELAYKFFNFTANGWNDDVARAFLGLNVLRIAEDEWTARKYINAVREMKKLDLHFWVDKFLKERDRADRAWRVFYEK</sequence>
<protein>
    <submittedName>
        <fullName evidence="1">Uncharacterized protein</fullName>
    </submittedName>
</protein>